<reference evidence="3" key="1">
    <citation type="submission" date="2017-09" db="EMBL/GenBank/DDBJ databases">
        <title>Depth-based differentiation of microbial function through sediment-hosted aquifers and enrichment of novel symbionts in the deep terrestrial subsurface.</title>
        <authorList>
            <person name="Probst A.J."/>
            <person name="Ladd B."/>
            <person name="Jarett J.K."/>
            <person name="Geller-Mcgrath D.E."/>
            <person name="Sieber C.M.K."/>
            <person name="Emerson J.B."/>
            <person name="Anantharaman K."/>
            <person name="Thomas B.C."/>
            <person name="Malmstrom R."/>
            <person name="Stieglmeier M."/>
            <person name="Klingl A."/>
            <person name="Woyke T."/>
            <person name="Ryan C.M."/>
            <person name="Banfield J.F."/>
        </authorList>
    </citation>
    <scope>NUCLEOTIDE SEQUENCE [LARGE SCALE GENOMIC DNA]</scope>
</reference>
<protein>
    <recommendedName>
        <fullName evidence="1">Polymerase nucleotidyl transferase domain-containing protein</fullName>
    </recommendedName>
</protein>
<evidence type="ECO:0000313" key="2">
    <source>
        <dbReference type="EMBL" id="PIZ45515.1"/>
    </source>
</evidence>
<feature type="domain" description="Polymerase nucleotidyl transferase" evidence="1">
    <location>
        <begin position="57"/>
        <end position="101"/>
    </location>
</feature>
<name>A0A2M7TH68_UNCKA</name>
<dbReference type="SUPFAM" id="SSF81301">
    <property type="entry name" value="Nucleotidyltransferase"/>
    <property type="match status" value="1"/>
</dbReference>
<dbReference type="InterPro" id="IPR043519">
    <property type="entry name" value="NT_sf"/>
</dbReference>
<accession>A0A2M7TH68</accession>
<gene>
    <name evidence="2" type="ORF">COY32_05210</name>
</gene>
<comment type="caution">
    <text evidence="2">The sequence shown here is derived from an EMBL/GenBank/DDBJ whole genome shotgun (WGS) entry which is preliminary data.</text>
</comment>
<dbReference type="EMBL" id="PFNL01000133">
    <property type="protein sequence ID" value="PIZ45515.1"/>
    <property type="molecule type" value="Genomic_DNA"/>
</dbReference>
<sequence>MPETLTTPIRNIGTVIKANHDGYLVNNLLETSIVEPWKGVVDEMIVTYKEILSGSLHSIYVRGSVARGTAVEGISDIDSIAVVNLEPGSFEDKQELLREIAIGFEKKYPFSVFVELQAKPLQPILDLENRIFRVLVHTTSICVYGENLATILPPIKPGSESVVVSYNFPTILNEAIEQFSNSEFHVKAWHCRKLMRNLVRSGFEIVMEREQLWTRDLYPSYAYFAKNYPDYKDDMYQALTYSLNPMVDREKVLFLATNLGRFVETEISRYLNP</sequence>
<proteinExistence type="predicted"/>
<organism evidence="2 3">
    <name type="scientific">candidate division WWE3 bacterium CG_4_10_14_0_2_um_filter_41_14</name>
    <dbReference type="NCBI Taxonomy" id="1975072"/>
    <lineage>
        <taxon>Bacteria</taxon>
        <taxon>Katanobacteria</taxon>
    </lineage>
</organism>
<dbReference type="AlphaFoldDB" id="A0A2M7TH68"/>
<evidence type="ECO:0000259" key="1">
    <source>
        <dbReference type="Pfam" id="PF01909"/>
    </source>
</evidence>
<dbReference type="Proteomes" id="UP000228920">
    <property type="component" value="Unassembled WGS sequence"/>
</dbReference>
<dbReference type="Pfam" id="PF01909">
    <property type="entry name" value="NTP_transf_2"/>
    <property type="match status" value="1"/>
</dbReference>
<evidence type="ECO:0000313" key="3">
    <source>
        <dbReference type="Proteomes" id="UP000228920"/>
    </source>
</evidence>
<dbReference type="InterPro" id="IPR002934">
    <property type="entry name" value="Polymerase_NTP_transf_dom"/>
</dbReference>
<dbReference type="GO" id="GO:0016779">
    <property type="term" value="F:nucleotidyltransferase activity"/>
    <property type="evidence" value="ECO:0007669"/>
    <property type="project" value="InterPro"/>
</dbReference>
<dbReference type="Gene3D" id="3.30.460.10">
    <property type="entry name" value="Beta Polymerase, domain 2"/>
    <property type="match status" value="1"/>
</dbReference>